<dbReference type="AlphaFoldDB" id="A0AAW1XMY8"/>
<gene>
    <name evidence="3" type="ORF">M0R45_014546</name>
</gene>
<reference evidence="3 4" key="1">
    <citation type="journal article" date="2023" name="G3 (Bethesda)">
        <title>A chromosome-length genome assembly and annotation of blackberry (Rubus argutus, cv. 'Hillquist').</title>
        <authorList>
            <person name="Bruna T."/>
            <person name="Aryal R."/>
            <person name="Dudchenko O."/>
            <person name="Sargent D.J."/>
            <person name="Mead D."/>
            <person name="Buti M."/>
            <person name="Cavallini A."/>
            <person name="Hytonen T."/>
            <person name="Andres J."/>
            <person name="Pham M."/>
            <person name="Weisz D."/>
            <person name="Mascagni F."/>
            <person name="Usai G."/>
            <person name="Natali L."/>
            <person name="Bassil N."/>
            <person name="Fernandez G.E."/>
            <person name="Lomsadze A."/>
            <person name="Armour M."/>
            <person name="Olukolu B."/>
            <person name="Poorten T."/>
            <person name="Britton C."/>
            <person name="Davik J."/>
            <person name="Ashrafi H."/>
            <person name="Aiden E.L."/>
            <person name="Borodovsky M."/>
            <person name="Worthington M."/>
        </authorList>
    </citation>
    <scope>NUCLEOTIDE SEQUENCE [LARGE SCALE GENOMIC DNA]</scope>
    <source>
        <strain evidence="3">PI 553951</strain>
    </source>
</reference>
<protein>
    <submittedName>
        <fullName evidence="3">Uncharacterized protein</fullName>
    </submittedName>
</protein>
<dbReference type="InterPro" id="IPR011065">
    <property type="entry name" value="Kunitz_inhibitor_STI-like_sf"/>
</dbReference>
<dbReference type="Proteomes" id="UP001457282">
    <property type="component" value="Unassembled WGS sequence"/>
</dbReference>
<sequence>MAIATVDQTPPVLDISGQALQAGVSYYIKPASTDKGGPFDLLDRAPFLCPLYVGQEINGSAWPFHFQPFFKGETVVRESRDQQIISSVSAYCWQSISWSIDKANPENQRKLIVMQKPARGKLPAGKYFRITRSQLPEVDGNSYILRWCPTDLCPTCEFTDCGPIGYLNSNGNNRFLALNGSALPVVFERAQQ</sequence>
<evidence type="ECO:0000256" key="2">
    <source>
        <dbReference type="ARBA" id="ARBA00023157"/>
    </source>
</evidence>
<accession>A0AAW1XMY8</accession>
<evidence type="ECO:0000313" key="3">
    <source>
        <dbReference type="EMBL" id="KAK9937776.1"/>
    </source>
</evidence>
<dbReference type="GO" id="GO:0004866">
    <property type="term" value="F:endopeptidase inhibitor activity"/>
    <property type="evidence" value="ECO:0007669"/>
    <property type="project" value="InterPro"/>
</dbReference>
<dbReference type="SUPFAM" id="SSF50386">
    <property type="entry name" value="STI-like"/>
    <property type="match status" value="1"/>
</dbReference>
<dbReference type="InterPro" id="IPR002160">
    <property type="entry name" value="Prot_inh_Kunz-lg"/>
</dbReference>
<comment type="similarity">
    <text evidence="1">Belongs to the protease inhibitor I3 (leguminous Kunitz-type inhibitor) family.</text>
</comment>
<dbReference type="PANTHER" id="PTHR33107">
    <property type="entry name" value="KUNITZ TRYPSIN INHIBITOR 2"/>
    <property type="match status" value="1"/>
</dbReference>
<evidence type="ECO:0000313" key="4">
    <source>
        <dbReference type="Proteomes" id="UP001457282"/>
    </source>
</evidence>
<keyword evidence="4" id="KW-1185">Reference proteome</keyword>
<name>A0AAW1XMY8_RUBAR</name>
<comment type="caution">
    <text evidence="3">The sequence shown here is derived from an EMBL/GenBank/DDBJ whole genome shotgun (WGS) entry which is preliminary data.</text>
</comment>
<keyword evidence="2" id="KW-1015">Disulfide bond</keyword>
<organism evidence="3 4">
    <name type="scientific">Rubus argutus</name>
    <name type="common">Southern blackberry</name>
    <dbReference type="NCBI Taxonomy" id="59490"/>
    <lineage>
        <taxon>Eukaryota</taxon>
        <taxon>Viridiplantae</taxon>
        <taxon>Streptophyta</taxon>
        <taxon>Embryophyta</taxon>
        <taxon>Tracheophyta</taxon>
        <taxon>Spermatophyta</taxon>
        <taxon>Magnoliopsida</taxon>
        <taxon>eudicotyledons</taxon>
        <taxon>Gunneridae</taxon>
        <taxon>Pentapetalae</taxon>
        <taxon>rosids</taxon>
        <taxon>fabids</taxon>
        <taxon>Rosales</taxon>
        <taxon>Rosaceae</taxon>
        <taxon>Rosoideae</taxon>
        <taxon>Rosoideae incertae sedis</taxon>
        <taxon>Rubus</taxon>
    </lineage>
</organism>
<dbReference type="EMBL" id="JBEDUW010000003">
    <property type="protein sequence ID" value="KAK9937776.1"/>
    <property type="molecule type" value="Genomic_DNA"/>
</dbReference>
<dbReference type="Gene3D" id="2.80.10.50">
    <property type="match status" value="1"/>
</dbReference>
<dbReference type="SMART" id="SM00452">
    <property type="entry name" value="STI"/>
    <property type="match status" value="1"/>
</dbReference>
<evidence type="ECO:0000256" key="1">
    <source>
        <dbReference type="ARBA" id="ARBA00005440"/>
    </source>
</evidence>
<proteinExistence type="inferred from homology"/>
<dbReference type="Pfam" id="PF00197">
    <property type="entry name" value="Kunitz_legume"/>
    <property type="match status" value="1"/>
</dbReference>
<dbReference type="PANTHER" id="PTHR33107:SF81">
    <property type="entry name" value="TRYPSIN INHIBITOR A"/>
    <property type="match status" value="1"/>
</dbReference>